<organism evidence="2 3">
    <name type="scientific">Entomospira culicis</name>
    <dbReference type="NCBI Taxonomy" id="2719989"/>
    <lineage>
        <taxon>Bacteria</taxon>
        <taxon>Pseudomonadati</taxon>
        <taxon>Spirochaetota</taxon>
        <taxon>Spirochaetia</taxon>
        <taxon>Spirochaetales</taxon>
        <taxon>Spirochaetaceae</taxon>
        <taxon>Entomospira</taxon>
    </lineage>
</organism>
<accession>A0A968GHZ3</accession>
<sequence>MGRHLLRRPVRKIYPGYLKRDRQLLIKRLLFSFFVFTSTLLVMASAGALTYTVKRGDTIFGISQASRVSEEQLRLVNNLTDNTIREGQELIIPHDFYMVPPGDGWFGVSRKSGVPLDVLLRINRMTKESPLRAYTKLKIPVAAALQKVHVVQAGESWAILEDIYGVSAEKMRQYSGISAKQNLVEGMTIMLIPDLVETHLVQEGETLYSLSRRYGVSIDQLMQYNALNTDIIRSGQRLRIRDPLVDNSSSQNFELDNLPQEEVAEEIAPLIDPIEIKYAYFQPSRLYFSRPPTIPVQPSAHYADPQATSVESDYADASLLYANFKEDVAQLPVLSDTLKGYKIMLDPGHGGYDPGALGSVNIGGKTYYLVEDEYVYDIALRLYAILVQHGAEVDLTILAPNHTIRENSDLESFVNQKNEVYNDAKESRRPVGGRWGLRKRVEITQRFLRNHPKEKSIFMSLHADSGDVSGLVLASAKYSDATKRLAEKIISRFAVGGRILADEYLVLKDNPAHASLLVEVRTMSKSEAKYLLDPVERQADAQRLADAILDYAGGAK</sequence>
<dbReference type="Pfam" id="PF01520">
    <property type="entry name" value="Amidase_3"/>
    <property type="match status" value="1"/>
</dbReference>
<dbReference type="PANTHER" id="PTHR33734">
    <property type="entry name" value="LYSM DOMAIN-CONTAINING GPI-ANCHORED PROTEIN 2"/>
    <property type="match status" value="1"/>
</dbReference>
<dbReference type="InterPro" id="IPR002508">
    <property type="entry name" value="MurNAc-LAA_cat"/>
</dbReference>
<dbReference type="SUPFAM" id="SSF53187">
    <property type="entry name" value="Zn-dependent exopeptidases"/>
    <property type="match status" value="1"/>
</dbReference>
<dbReference type="CDD" id="cd02696">
    <property type="entry name" value="MurNAc-LAA"/>
    <property type="match status" value="1"/>
</dbReference>
<dbReference type="GO" id="GO:0008745">
    <property type="term" value="F:N-acetylmuramoyl-L-alanine amidase activity"/>
    <property type="evidence" value="ECO:0007669"/>
    <property type="project" value="InterPro"/>
</dbReference>
<keyword evidence="3" id="KW-1185">Reference proteome</keyword>
<dbReference type="PROSITE" id="PS51782">
    <property type="entry name" value="LYSM"/>
    <property type="match status" value="3"/>
</dbReference>
<gene>
    <name evidence="2" type="ORF">HCT48_01895</name>
</gene>
<feature type="domain" description="LysM" evidence="1">
    <location>
        <begin position="49"/>
        <end position="92"/>
    </location>
</feature>
<comment type="caution">
    <text evidence="2">The sequence shown here is derived from an EMBL/GenBank/DDBJ whole genome shotgun (WGS) entry which is preliminary data.</text>
</comment>
<dbReference type="Proteomes" id="UP000778951">
    <property type="component" value="Unassembled WGS sequence"/>
</dbReference>
<dbReference type="PANTHER" id="PTHR33734:SF22">
    <property type="entry name" value="MEMBRANE-BOUND LYTIC MUREIN TRANSGLYCOSYLASE D"/>
    <property type="match status" value="1"/>
</dbReference>
<dbReference type="Gene3D" id="3.40.630.40">
    <property type="entry name" value="Zn-dependent exopeptidases"/>
    <property type="match status" value="1"/>
</dbReference>
<dbReference type="CDD" id="cd00118">
    <property type="entry name" value="LysM"/>
    <property type="match status" value="2"/>
</dbReference>
<evidence type="ECO:0000313" key="3">
    <source>
        <dbReference type="Proteomes" id="UP000778951"/>
    </source>
</evidence>
<dbReference type="EMBL" id="JAATLM010000001">
    <property type="protein sequence ID" value="NIZ68970.1"/>
    <property type="molecule type" value="Genomic_DNA"/>
</dbReference>
<dbReference type="RefSeq" id="WP_167695082.1">
    <property type="nucleotide sequence ID" value="NZ_CP118181.1"/>
</dbReference>
<dbReference type="InterPro" id="IPR036779">
    <property type="entry name" value="LysM_dom_sf"/>
</dbReference>
<dbReference type="InterPro" id="IPR018392">
    <property type="entry name" value="LysM"/>
</dbReference>
<feature type="domain" description="LysM" evidence="1">
    <location>
        <begin position="95"/>
        <end position="139"/>
    </location>
</feature>
<feature type="domain" description="LysM" evidence="1">
    <location>
        <begin position="197"/>
        <end position="240"/>
    </location>
</feature>
<dbReference type="AlphaFoldDB" id="A0A968GHZ3"/>
<evidence type="ECO:0000313" key="2">
    <source>
        <dbReference type="EMBL" id="NIZ68970.1"/>
    </source>
</evidence>
<dbReference type="SMART" id="SM00257">
    <property type="entry name" value="LysM"/>
    <property type="match status" value="4"/>
</dbReference>
<proteinExistence type="predicted"/>
<reference evidence="2" key="1">
    <citation type="submission" date="2020-03" db="EMBL/GenBank/DDBJ databases">
        <title>Spirochaetal bacteria isolated from arthropods constitute a novel genus Entomospira genus novum within the order Spirochaetales.</title>
        <authorList>
            <person name="Grana-Miraglia L."/>
            <person name="Sikutova S."/>
            <person name="Fingerle V."/>
            <person name="Sing A."/>
            <person name="Castillo-Ramirez S."/>
            <person name="Margos G."/>
            <person name="Rudolf I."/>
        </authorList>
    </citation>
    <scope>NUCLEOTIDE SEQUENCE</scope>
    <source>
        <strain evidence="2">BR149</strain>
    </source>
</reference>
<protein>
    <submittedName>
        <fullName evidence="2">LysM peptidoglycan-binding domain-containing protein</fullName>
    </submittedName>
</protein>
<dbReference type="GO" id="GO:0009253">
    <property type="term" value="P:peptidoglycan catabolic process"/>
    <property type="evidence" value="ECO:0007669"/>
    <property type="project" value="InterPro"/>
</dbReference>
<name>A0A968GHZ3_9SPIO</name>
<evidence type="ECO:0000259" key="1">
    <source>
        <dbReference type="PROSITE" id="PS51782"/>
    </source>
</evidence>
<dbReference type="Pfam" id="PF01476">
    <property type="entry name" value="LysM"/>
    <property type="match status" value="4"/>
</dbReference>
<dbReference type="SUPFAM" id="SSF54106">
    <property type="entry name" value="LysM domain"/>
    <property type="match status" value="2"/>
</dbReference>
<dbReference type="Gene3D" id="3.10.350.10">
    <property type="entry name" value="LysM domain"/>
    <property type="match status" value="3"/>
</dbReference>